<dbReference type="EMBL" id="MAGO01000003">
    <property type="protein sequence ID" value="OCC15815.1"/>
    <property type="molecule type" value="Genomic_DNA"/>
</dbReference>
<evidence type="ECO:0000313" key="1">
    <source>
        <dbReference type="EMBL" id="OCC15815.1"/>
    </source>
</evidence>
<reference evidence="1 2" key="1">
    <citation type="submission" date="2016-06" db="EMBL/GenBank/DDBJ databases">
        <title>Respiratory ammonification of nitrate coupled to the oxidation of elemental sulfur in deep-sea autotrophic thermophilic bacteria.</title>
        <authorList>
            <person name="Slobodkina G.B."/>
            <person name="Mardanov A.V."/>
            <person name="Ravin N.V."/>
            <person name="Frolova A.A."/>
            <person name="Viryasiv M.B."/>
            <person name="Chernyh N.A."/>
            <person name="Bonch-Osmolovskaya E.A."/>
            <person name="Slobodkin A.I."/>
        </authorList>
    </citation>
    <scope>NUCLEOTIDE SEQUENCE [LARGE SCALE GENOMIC DNA]</scope>
    <source>
        <strain evidence="1 2">S69</strain>
    </source>
</reference>
<organism evidence="1 2">
    <name type="scientific">Dissulfuribacter thermophilus</name>
    <dbReference type="NCBI Taxonomy" id="1156395"/>
    <lineage>
        <taxon>Bacteria</taxon>
        <taxon>Pseudomonadati</taxon>
        <taxon>Thermodesulfobacteriota</taxon>
        <taxon>Dissulfuribacteria</taxon>
        <taxon>Dissulfuribacterales</taxon>
        <taxon>Dissulfuribacteraceae</taxon>
        <taxon>Dissulfuribacter</taxon>
    </lineage>
</organism>
<proteinExistence type="predicted"/>
<dbReference type="STRING" id="1156395.DBT_0740"/>
<comment type="caution">
    <text evidence="1">The sequence shown here is derived from an EMBL/GenBank/DDBJ whole genome shotgun (WGS) entry which is preliminary data.</text>
</comment>
<dbReference type="Proteomes" id="UP000093080">
    <property type="component" value="Unassembled WGS sequence"/>
</dbReference>
<sequence length="38" mass="4397">MHIRPNPHAQKLAWGSVSLFVKGFTSNLRFNLQERGQM</sequence>
<keyword evidence="2" id="KW-1185">Reference proteome</keyword>
<protein>
    <submittedName>
        <fullName evidence="1">Uncharacterized protein</fullName>
    </submittedName>
</protein>
<evidence type="ECO:0000313" key="2">
    <source>
        <dbReference type="Proteomes" id="UP000093080"/>
    </source>
</evidence>
<gene>
    <name evidence="1" type="ORF">DBT_0740</name>
</gene>
<accession>A0A1B9F7N4</accession>
<name>A0A1B9F7N4_9BACT</name>
<dbReference type="AlphaFoldDB" id="A0A1B9F7N4"/>